<evidence type="ECO:0000256" key="3">
    <source>
        <dbReference type="ARBA" id="ARBA00023157"/>
    </source>
</evidence>
<evidence type="ECO:0000313" key="9">
    <source>
        <dbReference type="RefSeq" id="XP_022089028.1"/>
    </source>
</evidence>
<accession>A0A8B7Y739</accession>
<dbReference type="GeneID" id="110978382"/>
<dbReference type="SUPFAM" id="SSF56496">
    <property type="entry name" value="Fibrinogen C-terminal domain-like"/>
    <property type="match status" value="1"/>
</dbReference>
<evidence type="ECO:0000256" key="5">
    <source>
        <dbReference type="SAM" id="Coils"/>
    </source>
</evidence>
<gene>
    <name evidence="9" type="primary">LOC110978382</name>
</gene>
<feature type="coiled-coil region" evidence="5">
    <location>
        <begin position="49"/>
        <end position="76"/>
    </location>
</feature>
<dbReference type="GO" id="GO:0034116">
    <property type="term" value="P:positive regulation of heterotypic cell-cell adhesion"/>
    <property type="evidence" value="ECO:0007669"/>
    <property type="project" value="TreeGrafter"/>
</dbReference>
<dbReference type="RefSeq" id="XP_022089028.1">
    <property type="nucleotide sequence ID" value="XM_022233336.1"/>
</dbReference>
<evidence type="ECO:0000256" key="4">
    <source>
        <dbReference type="ARBA" id="ARBA00023180"/>
    </source>
</evidence>
<dbReference type="InterPro" id="IPR020837">
    <property type="entry name" value="Fibrinogen_CS"/>
</dbReference>
<dbReference type="Gene3D" id="3.90.215.10">
    <property type="entry name" value="Gamma Fibrinogen, chain A, domain 1"/>
    <property type="match status" value="1"/>
</dbReference>
<feature type="domain" description="Fibrinogen C-terminal" evidence="7">
    <location>
        <begin position="90"/>
        <end position="317"/>
    </location>
</feature>
<dbReference type="GO" id="GO:0005577">
    <property type="term" value="C:fibrinogen complex"/>
    <property type="evidence" value="ECO:0007669"/>
    <property type="project" value="TreeGrafter"/>
</dbReference>
<evidence type="ECO:0000256" key="1">
    <source>
        <dbReference type="ARBA" id="ARBA00004613"/>
    </source>
</evidence>
<dbReference type="InterPro" id="IPR037579">
    <property type="entry name" value="FIB_ANG-like"/>
</dbReference>
<dbReference type="PROSITE" id="PS00514">
    <property type="entry name" value="FIBRINOGEN_C_1"/>
    <property type="match status" value="1"/>
</dbReference>
<dbReference type="InterPro" id="IPR036056">
    <property type="entry name" value="Fibrinogen-like_C"/>
</dbReference>
<proteinExistence type="predicted"/>
<protein>
    <submittedName>
        <fullName evidence="9">Microfibril-associated glycoprotein 4-like</fullName>
    </submittedName>
</protein>
<dbReference type="InterPro" id="IPR014716">
    <property type="entry name" value="Fibrinogen_a/b/g_C_1"/>
</dbReference>
<dbReference type="GO" id="GO:0030674">
    <property type="term" value="F:protein-macromolecule adaptor activity"/>
    <property type="evidence" value="ECO:0007669"/>
    <property type="project" value="TreeGrafter"/>
</dbReference>
<dbReference type="KEGG" id="aplc:110978382"/>
<name>A0A8B7Y739_ACAPL</name>
<dbReference type="PANTHER" id="PTHR47221:SF5">
    <property type="entry name" value="FIBRINOGEN C-TERMINAL DOMAIN-CONTAINING PROTEIN"/>
    <property type="match status" value="1"/>
</dbReference>
<keyword evidence="3" id="KW-1015">Disulfide bond</keyword>
<evidence type="ECO:0000259" key="7">
    <source>
        <dbReference type="PROSITE" id="PS51406"/>
    </source>
</evidence>
<dbReference type="NCBIfam" id="NF040941">
    <property type="entry name" value="GGGWT_bact"/>
    <property type="match status" value="1"/>
</dbReference>
<dbReference type="AlphaFoldDB" id="A0A8B7Y739"/>
<comment type="subcellular location">
    <subcellularLocation>
        <location evidence="1">Secreted</location>
    </subcellularLocation>
</comment>
<dbReference type="OrthoDB" id="6345539at2759"/>
<dbReference type="FunFam" id="3.90.215.10:FF:000001">
    <property type="entry name" value="Tenascin isoform 1"/>
    <property type="match status" value="1"/>
</dbReference>
<evidence type="ECO:0000313" key="8">
    <source>
        <dbReference type="Proteomes" id="UP000694845"/>
    </source>
</evidence>
<dbReference type="PANTHER" id="PTHR47221">
    <property type="entry name" value="FIBRINOGEN ALPHA CHAIN"/>
    <property type="match status" value="1"/>
</dbReference>
<evidence type="ECO:0000256" key="6">
    <source>
        <dbReference type="SAM" id="SignalP"/>
    </source>
</evidence>
<dbReference type="GO" id="GO:0005201">
    <property type="term" value="F:extracellular matrix structural constituent"/>
    <property type="evidence" value="ECO:0007669"/>
    <property type="project" value="TreeGrafter"/>
</dbReference>
<dbReference type="SMART" id="SM00186">
    <property type="entry name" value="FBG"/>
    <property type="match status" value="1"/>
</dbReference>
<reference evidence="9" key="1">
    <citation type="submission" date="2025-08" db="UniProtKB">
        <authorList>
            <consortium name="RefSeq"/>
        </authorList>
    </citation>
    <scope>IDENTIFICATION</scope>
</reference>
<organism evidence="8 9">
    <name type="scientific">Acanthaster planci</name>
    <name type="common">Crown-of-thorns starfish</name>
    <dbReference type="NCBI Taxonomy" id="133434"/>
    <lineage>
        <taxon>Eukaryota</taxon>
        <taxon>Metazoa</taxon>
        <taxon>Echinodermata</taxon>
        <taxon>Eleutherozoa</taxon>
        <taxon>Asterozoa</taxon>
        <taxon>Asteroidea</taxon>
        <taxon>Valvatacea</taxon>
        <taxon>Valvatida</taxon>
        <taxon>Acanthasteridae</taxon>
        <taxon>Acanthaster</taxon>
    </lineage>
</organism>
<dbReference type="OMA" id="HNGGWWF"/>
<feature type="signal peptide" evidence="6">
    <location>
        <begin position="1"/>
        <end position="26"/>
    </location>
</feature>
<dbReference type="Proteomes" id="UP000694845">
    <property type="component" value="Unplaced"/>
</dbReference>
<keyword evidence="4" id="KW-0325">Glycoprotein</keyword>
<feature type="chain" id="PRO_5034169727" evidence="6">
    <location>
        <begin position="27"/>
        <end position="317"/>
    </location>
</feature>
<dbReference type="PROSITE" id="PS51406">
    <property type="entry name" value="FIBRINOGEN_C_2"/>
    <property type="match status" value="1"/>
</dbReference>
<keyword evidence="5" id="KW-0175">Coiled coil</keyword>
<dbReference type="Pfam" id="PF00147">
    <property type="entry name" value="Fibrinogen_C"/>
    <property type="match status" value="1"/>
</dbReference>
<keyword evidence="2" id="KW-0964">Secreted</keyword>
<keyword evidence="8" id="KW-1185">Reference proteome</keyword>
<sequence length="317" mass="36259">MRAQSTAGQTMLVLVAALLCAALVGGKPSSRRRLQELDNEISGETSGLVHQLMDKVQGLADEVEELKRRQQELLKREYGPAEILDEPITKIVGPTPLDCQEAMIRQPLAESGLYYIKPRGLFEPIPVYCDMETDGGGWTLFQRRQDGSEDFNRNWHLYTRGFGSLMGEFWLGNEFIHILTKQYNYKLRVELTGWEGQHLYAEYSNFAIGAQRTSFKLRLGKFLGGNATDALSYHSKKPFTTIDNDNDDSDSINCAVVHNGGWWFKSCDRSNLNGLYYHSPQYMYQGDWDDGIEWKETEGNVPFYSYKATEMKVRRMD</sequence>
<dbReference type="CDD" id="cd00087">
    <property type="entry name" value="FReD"/>
    <property type="match status" value="1"/>
</dbReference>
<keyword evidence="6" id="KW-0732">Signal</keyword>
<dbReference type="InterPro" id="IPR002181">
    <property type="entry name" value="Fibrinogen_a/b/g_C_dom"/>
</dbReference>
<evidence type="ECO:0000256" key="2">
    <source>
        <dbReference type="ARBA" id="ARBA00022525"/>
    </source>
</evidence>